<accession>A0AB34IFP5</accession>
<dbReference type="Proteomes" id="UP001515480">
    <property type="component" value="Unassembled WGS sequence"/>
</dbReference>
<dbReference type="AlphaFoldDB" id="A0AB34IFP5"/>
<evidence type="ECO:0000313" key="1">
    <source>
        <dbReference type="EMBL" id="KAL1496798.1"/>
    </source>
</evidence>
<evidence type="ECO:0000313" key="2">
    <source>
        <dbReference type="Proteomes" id="UP001515480"/>
    </source>
</evidence>
<gene>
    <name evidence="1" type="ORF">AB1Y20_014385</name>
</gene>
<proteinExistence type="predicted"/>
<name>A0AB34IFP5_PRYPA</name>
<protein>
    <submittedName>
        <fullName evidence="1">Uncharacterized protein</fullName>
    </submittedName>
</protein>
<sequence>MMRIGFVLFQQPPSRPAGRMKRIRVTATARSWTAQEVEELDELRGLQAKLLDLAAAKLQRLHRARAARQQQRQAAAATLQLFHRRRVAAELAWLAAFAAAWHASVTLQRHARGALCRARRRREAAPPHPLRPARLAAVGEWREARRRRRPALLEGGELITGGEAHCDEAWEVGWGGHRPPLARHRQYTV</sequence>
<dbReference type="EMBL" id="JBGBPQ010000028">
    <property type="protein sequence ID" value="KAL1496798.1"/>
    <property type="molecule type" value="Genomic_DNA"/>
</dbReference>
<comment type="caution">
    <text evidence="1">The sequence shown here is derived from an EMBL/GenBank/DDBJ whole genome shotgun (WGS) entry which is preliminary data.</text>
</comment>
<keyword evidence="2" id="KW-1185">Reference proteome</keyword>
<reference evidence="1 2" key="1">
    <citation type="journal article" date="2024" name="Science">
        <title>Giant polyketide synthase enzymes in the biosynthesis of giant marine polyether toxins.</title>
        <authorList>
            <person name="Fallon T.R."/>
            <person name="Shende V.V."/>
            <person name="Wierzbicki I.H."/>
            <person name="Pendleton A.L."/>
            <person name="Watervoot N.F."/>
            <person name="Auber R.P."/>
            <person name="Gonzalez D.J."/>
            <person name="Wisecaver J.H."/>
            <person name="Moore B.S."/>
        </authorList>
    </citation>
    <scope>NUCLEOTIDE SEQUENCE [LARGE SCALE GENOMIC DNA]</scope>
    <source>
        <strain evidence="1 2">12B1</strain>
    </source>
</reference>
<organism evidence="1 2">
    <name type="scientific">Prymnesium parvum</name>
    <name type="common">Toxic golden alga</name>
    <dbReference type="NCBI Taxonomy" id="97485"/>
    <lineage>
        <taxon>Eukaryota</taxon>
        <taxon>Haptista</taxon>
        <taxon>Haptophyta</taxon>
        <taxon>Prymnesiophyceae</taxon>
        <taxon>Prymnesiales</taxon>
        <taxon>Prymnesiaceae</taxon>
        <taxon>Prymnesium</taxon>
    </lineage>
</organism>